<name>A0A4Q2AZ13_9LACO</name>
<sequence>MRKQDRQRIIKKMIQDNAIYRQEDFVSLLSAKGVEVTQATISRDVKEMRLIKVPTPDGSYRYSLPTTKKDNTEKKLRKVLREAYLVSDCHRDLCMVKVLPGNGPALSSLISQMNYDEVFATLGDDDTIMLFARSNEDALQIERKLLALIDDK</sequence>
<keyword evidence="4 7" id="KW-0805">Transcription regulation</keyword>
<dbReference type="InterPro" id="IPR036251">
    <property type="entry name" value="Arg_repress_C_sf"/>
</dbReference>
<evidence type="ECO:0000256" key="7">
    <source>
        <dbReference type="HAMAP-Rule" id="MF_00173"/>
    </source>
</evidence>
<evidence type="ECO:0000256" key="4">
    <source>
        <dbReference type="ARBA" id="ARBA00023015"/>
    </source>
</evidence>
<accession>A0A4Q2AZ13</accession>
<dbReference type="EMBL" id="QZFR01000023">
    <property type="protein sequence ID" value="RXV74687.1"/>
    <property type="molecule type" value="Genomic_DNA"/>
</dbReference>
<reference evidence="12 14" key="3">
    <citation type="submission" date="2019-04" db="EMBL/GenBank/DDBJ databases">
        <title>Microbes associate with the intestines of laboratory mice.</title>
        <authorList>
            <person name="Navarre W."/>
            <person name="Wong E."/>
            <person name="Huang K."/>
            <person name="Tropini C."/>
            <person name="Ng K."/>
            <person name="Yu B."/>
        </authorList>
    </citation>
    <scope>NUCLEOTIDE SEQUENCE [LARGE SCALE GENOMIC DNA]</scope>
    <source>
        <strain evidence="12 14">NM26_J9</strain>
    </source>
</reference>
<evidence type="ECO:0000256" key="6">
    <source>
        <dbReference type="ARBA" id="ARBA00023163"/>
    </source>
</evidence>
<feature type="domain" description="Arginine repressor DNA-binding" evidence="8">
    <location>
        <begin position="1"/>
        <end position="68"/>
    </location>
</feature>
<gene>
    <name evidence="7" type="primary">argR</name>
    <name evidence="11" type="ORF">D6C19_04410</name>
    <name evidence="12" type="ORF">E5340_04740</name>
    <name evidence="10" type="ORF">FEE40_08730</name>
</gene>
<keyword evidence="6 7" id="KW-0804">Transcription</keyword>
<evidence type="ECO:0000256" key="1">
    <source>
        <dbReference type="ARBA" id="ARBA00004496"/>
    </source>
</evidence>
<keyword evidence="3 7" id="KW-0963">Cytoplasm</keyword>
<dbReference type="GO" id="GO:0003677">
    <property type="term" value="F:DNA binding"/>
    <property type="evidence" value="ECO:0007669"/>
    <property type="project" value="UniProtKB-KW"/>
</dbReference>
<dbReference type="InterPro" id="IPR020900">
    <property type="entry name" value="Arg_repress_DNA-bd"/>
</dbReference>
<evidence type="ECO:0000313" key="15">
    <source>
        <dbReference type="Proteomes" id="UP000463931"/>
    </source>
</evidence>
<dbReference type="UniPathway" id="UPA00068"/>
<proteinExistence type="inferred from homology"/>
<evidence type="ECO:0000259" key="8">
    <source>
        <dbReference type="Pfam" id="PF01316"/>
    </source>
</evidence>
<dbReference type="InterPro" id="IPR001669">
    <property type="entry name" value="Arg_repress"/>
</dbReference>
<evidence type="ECO:0000259" key="9">
    <source>
        <dbReference type="Pfam" id="PF02863"/>
    </source>
</evidence>
<evidence type="ECO:0000313" key="14">
    <source>
        <dbReference type="Proteomes" id="UP000306855"/>
    </source>
</evidence>
<keyword evidence="5 7" id="KW-0238">DNA-binding</keyword>
<dbReference type="PANTHER" id="PTHR34471:SF1">
    <property type="entry name" value="ARGININE REPRESSOR"/>
    <property type="match status" value="1"/>
</dbReference>
<evidence type="ECO:0000313" key="12">
    <source>
        <dbReference type="EMBL" id="TGY55742.1"/>
    </source>
</evidence>
<dbReference type="AlphaFoldDB" id="A0A4Q2AZ13"/>
<dbReference type="Proteomes" id="UP000306855">
    <property type="component" value="Unassembled WGS sequence"/>
</dbReference>
<dbReference type="Gene3D" id="3.30.1360.40">
    <property type="match status" value="1"/>
</dbReference>
<keyword evidence="7" id="KW-0055">Arginine biosynthesis</keyword>
<evidence type="ECO:0000256" key="2">
    <source>
        <dbReference type="ARBA" id="ARBA00008316"/>
    </source>
</evidence>
<dbReference type="GO" id="GO:1900079">
    <property type="term" value="P:regulation of arginine biosynthetic process"/>
    <property type="evidence" value="ECO:0007669"/>
    <property type="project" value="UniProtKB-UniRule"/>
</dbReference>
<evidence type="ECO:0000256" key="5">
    <source>
        <dbReference type="ARBA" id="ARBA00023125"/>
    </source>
</evidence>
<comment type="subcellular location">
    <subcellularLocation>
        <location evidence="1 7">Cytoplasm</location>
    </subcellularLocation>
</comment>
<dbReference type="Proteomes" id="UP000289316">
    <property type="component" value="Unassembled WGS sequence"/>
</dbReference>
<dbReference type="HAMAP" id="MF_00173">
    <property type="entry name" value="Arg_repressor"/>
    <property type="match status" value="1"/>
</dbReference>
<dbReference type="Gene3D" id="1.10.10.10">
    <property type="entry name" value="Winged helix-like DNA-binding domain superfamily/Winged helix DNA-binding domain"/>
    <property type="match status" value="1"/>
</dbReference>
<evidence type="ECO:0000313" key="11">
    <source>
        <dbReference type="EMBL" id="RXV74687.1"/>
    </source>
</evidence>
<dbReference type="EMBL" id="CP040852">
    <property type="protein sequence ID" value="QIA90227.1"/>
    <property type="molecule type" value="Genomic_DNA"/>
</dbReference>
<dbReference type="SUPFAM" id="SSF55252">
    <property type="entry name" value="C-terminal domain of arginine repressor"/>
    <property type="match status" value="1"/>
</dbReference>
<protein>
    <recommendedName>
        <fullName evidence="7">Arginine repressor</fullName>
    </recommendedName>
</protein>
<reference evidence="11 13" key="1">
    <citation type="submission" date="2018-09" db="EMBL/GenBank/DDBJ databases">
        <title>Murine metabolic-syndrome-specific gut microbial biobank.</title>
        <authorList>
            <person name="Liu C."/>
        </authorList>
    </citation>
    <scope>NUCLEOTIDE SEQUENCE [LARGE SCALE GENOMIC DNA]</scope>
    <source>
        <strain evidence="11 13">C-30</strain>
    </source>
</reference>
<dbReference type="PRINTS" id="PR01467">
    <property type="entry name" value="ARGREPRESSOR"/>
</dbReference>
<dbReference type="RefSeq" id="WP_004047604.1">
    <property type="nucleotide sequence ID" value="NZ_AP025728.1"/>
</dbReference>
<dbReference type="GO" id="GO:0003700">
    <property type="term" value="F:DNA-binding transcription factor activity"/>
    <property type="evidence" value="ECO:0007669"/>
    <property type="project" value="UniProtKB-UniRule"/>
</dbReference>
<evidence type="ECO:0000313" key="13">
    <source>
        <dbReference type="Proteomes" id="UP000289316"/>
    </source>
</evidence>
<dbReference type="InterPro" id="IPR036388">
    <property type="entry name" value="WH-like_DNA-bd_sf"/>
</dbReference>
<dbReference type="GO" id="GO:0005737">
    <property type="term" value="C:cytoplasm"/>
    <property type="evidence" value="ECO:0007669"/>
    <property type="project" value="UniProtKB-SubCell"/>
</dbReference>
<comment type="similarity">
    <text evidence="2 7">Belongs to the ArgR family.</text>
</comment>
<dbReference type="OrthoDB" id="9807089at2"/>
<dbReference type="EMBL" id="SRYK01000017">
    <property type="protein sequence ID" value="TGY55742.1"/>
    <property type="molecule type" value="Genomic_DNA"/>
</dbReference>
<comment type="pathway">
    <text evidence="7">Amino-acid biosynthesis; L-arginine biosynthesis [regulation].</text>
</comment>
<dbReference type="Pfam" id="PF01316">
    <property type="entry name" value="Arg_repressor"/>
    <property type="match status" value="1"/>
</dbReference>
<evidence type="ECO:0000256" key="3">
    <source>
        <dbReference type="ARBA" id="ARBA00022490"/>
    </source>
</evidence>
<comment type="function">
    <text evidence="7">Regulates arginine biosynthesis genes.</text>
</comment>
<dbReference type="SUPFAM" id="SSF46785">
    <property type="entry name" value="Winged helix' DNA-binding domain"/>
    <property type="match status" value="1"/>
</dbReference>
<dbReference type="Pfam" id="PF02863">
    <property type="entry name" value="Arg_repressor_C"/>
    <property type="match status" value="1"/>
</dbReference>
<keyword evidence="7" id="KW-0678">Repressor</keyword>
<dbReference type="InterPro" id="IPR020899">
    <property type="entry name" value="Arg_repress_C"/>
</dbReference>
<dbReference type="GO" id="GO:0051259">
    <property type="term" value="P:protein complex oligomerization"/>
    <property type="evidence" value="ECO:0007669"/>
    <property type="project" value="InterPro"/>
</dbReference>
<evidence type="ECO:0000313" key="10">
    <source>
        <dbReference type="EMBL" id="QIA90227.1"/>
    </source>
</evidence>
<organism evidence="11 13">
    <name type="scientific">Ligilactobacillus murinus</name>
    <dbReference type="NCBI Taxonomy" id="1622"/>
    <lineage>
        <taxon>Bacteria</taxon>
        <taxon>Bacillati</taxon>
        <taxon>Bacillota</taxon>
        <taxon>Bacilli</taxon>
        <taxon>Lactobacillales</taxon>
        <taxon>Lactobacillaceae</taxon>
        <taxon>Ligilactobacillus</taxon>
    </lineage>
</organism>
<keyword evidence="7" id="KW-0028">Amino-acid biosynthesis</keyword>
<dbReference type="GO" id="GO:0034618">
    <property type="term" value="F:arginine binding"/>
    <property type="evidence" value="ECO:0007669"/>
    <property type="project" value="InterPro"/>
</dbReference>
<feature type="domain" description="Arginine repressor C-terminal" evidence="9">
    <location>
        <begin position="80"/>
        <end position="145"/>
    </location>
</feature>
<dbReference type="GO" id="GO:0006526">
    <property type="term" value="P:L-arginine biosynthetic process"/>
    <property type="evidence" value="ECO:0007669"/>
    <property type="project" value="UniProtKB-UniPathway"/>
</dbReference>
<dbReference type="InterPro" id="IPR036390">
    <property type="entry name" value="WH_DNA-bd_sf"/>
</dbReference>
<dbReference type="PANTHER" id="PTHR34471">
    <property type="entry name" value="ARGININE REPRESSOR"/>
    <property type="match status" value="1"/>
</dbReference>
<dbReference type="Proteomes" id="UP000463931">
    <property type="component" value="Chromosome"/>
</dbReference>
<reference evidence="10 15" key="2">
    <citation type="journal article" date="2019" name="Nat. Med.">
        <title>Preventing dysbiosis of the neonatal mouse intestinal microbiome protects against late-onset sepsis.</title>
        <authorList>
            <person name="Singer J.R."/>
            <person name="Blosser E.G."/>
            <person name="Zindl C.L."/>
            <person name="Silberger D.J."/>
            <person name="Conlan S."/>
            <person name="Laufer V.A."/>
            <person name="DiToro D."/>
            <person name="Deming C."/>
            <person name="Kumar R."/>
            <person name="Morrow C.D."/>
            <person name="Segre J.A."/>
            <person name="Gray M.J."/>
            <person name="Randolph D.A."/>
            <person name="Weaver C.T."/>
        </authorList>
    </citation>
    <scope>NUCLEOTIDE SEQUENCE [LARGE SCALE GENOMIC DNA]</scope>
    <source>
        <strain evidence="10 15">V10</strain>
    </source>
</reference>